<gene>
    <name evidence="1" type="ORF">RMCC_5040</name>
</gene>
<reference evidence="2" key="1">
    <citation type="journal article" date="2016" name="Genome Announc.">
        <title>Draft Genome Sequences of Five Rapidly Growing Mycobacterium Species, M. thermoresistibile, M. fortuitum subsp. acetamidolyticum, M. canariasense, M. brisbanense, and M. novocastrense.</title>
        <authorList>
            <person name="Katahira K."/>
            <person name="Ogura Y."/>
            <person name="Gotoh Y."/>
            <person name="Hayashi T."/>
        </authorList>
    </citation>
    <scope>NUCLEOTIDE SEQUENCE [LARGE SCALE GENOMIC DNA]</scope>
    <source>
        <strain evidence="2">JCM15298</strain>
    </source>
</reference>
<dbReference type="OrthoDB" id="4728185at2"/>
<evidence type="ECO:0000313" key="2">
    <source>
        <dbReference type="Proteomes" id="UP000069443"/>
    </source>
</evidence>
<accession>A0A117IBK6</accession>
<dbReference type="Proteomes" id="UP000069443">
    <property type="component" value="Unassembled WGS sequence"/>
</dbReference>
<sequence length="154" mass="16337">MTVRLWQRNLIGTAIAAAALAVIWVTTVRPAWQNYERTVQPAHIAAPHQSIEVDGQTWSVRTVSRSTRAAGSGAALPEGTVLMNVVVERSGAPADGFGCTGYLVQGDRSWRVSAGPPCGAAVTMPWSFLIPASAEPDAVDVTKSDGSILIRLRL</sequence>
<organism evidence="1 2">
    <name type="scientific">Mycolicibacterium canariasense</name>
    <name type="common">Mycobacterium canariasense</name>
    <dbReference type="NCBI Taxonomy" id="228230"/>
    <lineage>
        <taxon>Bacteria</taxon>
        <taxon>Bacillati</taxon>
        <taxon>Actinomycetota</taxon>
        <taxon>Actinomycetes</taxon>
        <taxon>Mycobacteriales</taxon>
        <taxon>Mycobacteriaceae</taxon>
        <taxon>Mycolicibacterium</taxon>
    </lineage>
</organism>
<name>A0A117IBK6_MYCCR</name>
<comment type="caution">
    <text evidence="1">The sequence shown here is derived from an EMBL/GenBank/DDBJ whole genome shotgun (WGS) entry which is preliminary data.</text>
</comment>
<protein>
    <submittedName>
        <fullName evidence="1">Uncharacterized protein</fullName>
    </submittedName>
</protein>
<dbReference type="EMBL" id="BCSY01000079">
    <property type="protein sequence ID" value="GAS98075.1"/>
    <property type="molecule type" value="Genomic_DNA"/>
</dbReference>
<evidence type="ECO:0000313" key="1">
    <source>
        <dbReference type="EMBL" id="GAS98075.1"/>
    </source>
</evidence>
<dbReference type="STRING" id="228230.RMCC_5040"/>
<dbReference type="RefSeq" id="WP_062658923.1">
    <property type="nucleotide sequence ID" value="NZ_BCSY01000079.1"/>
</dbReference>
<reference evidence="2" key="2">
    <citation type="submission" date="2016-02" db="EMBL/GenBank/DDBJ databases">
        <title>Draft genome sequence of five rapidly growing Mycobacterium species.</title>
        <authorList>
            <person name="Katahira K."/>
            <person name="Gotou Y."/>
            <person name="Iida K."/>
            <person name="Ogura Y."/>
            <person name="Hayashi T."/>
        </authorList>
    </citation>
    <scope>NUCLEOTIDE SEQUENCE [LARGE SCALE GENOMIC DNA]</scope>
    <source>
        <strain evidence="2">JCM15298</strain>
    </source>
</reference>
<keyword evidence="2" id="KW-1185">Reference proteome</keyword>
<proteinExistence type="predicted"/>
<dbReference type="AlphaFoldDB" id="A0A117IBK6"/>